<evidence type="ECO:0000313" key="5">
    <source>
        <dbReference type="Proteomes" id="UP000249577"/>
    </source>
</evidence>
<dbReference type="PANTHER" id="PTHR30487:SF0">
    <property type="entry name" value="PREPILIN LEADER PEPTIDASE_N-METHYLTRANSFERASE-RELATED"/>
    <property type="match status" value="1"/>
</dbReference>
<reference evidence="4 5" key="1">
    <citation type="submission" date="2017-08" db="EMBL/GenBank/DDBJ databases">
        <title>Infants hospitalized years apart are colonized by the same room-sourced microbial strains.</title>
        <authorList>
            <person name="Brooks B."/>
            <person name="Olm M.R."/>
            <person name="Firek B.A."/>
            <person name="Baker R."/>
            <person name="Thomas B.C."/>
            <person name="Morowitz M.J."/>
            <person name="Banfield J.F."/>
        </authorList>
    </citation>
    <scope>NUCLEOTIDE SEQUENCE [LARGE SCALE GENOMIC DNA]</scope>
    <source>
        <strain evidence="4">S2_005_003_R2_43</strain>
    </source>
</reference>
<sequence length="183" mass="18172">MSREALIETGVAAAALGLAALIALEPRIGGPTTTLALCLAVSWIVWSDVRDFIIPDGAVVALGALALGAHLAADGLSSEIALLALAGGALCGAALWAVREGYYRLRGHDGLGFGDVKLAVSAGVLVGPAGFALALLAASSAGIAVALLRRRSADARLPLGALLAPAALAVWIFGFDRAAALAG</sequence>
<dbReference type="Pfam" id="PF01478">
    <property type="entry name" value="Peptidase_A24"/>
    <property type="match status" value="1"/>
</dbReference>
<keyword evidence="2" id="KW-0812">Transmembrane</keyword>
<dbReference type="GO" id="GO:0005886">
    <property type="term" value="C:plasma membrane"/>
    <property type="evidence" value="ECO:0007669"/>
    <property type="project" value="TreeGrafter"/>
</dbReference>
<feature type="domain" description="Prepilin type IV endopeptidase peptidase" evidence="3">
    <location>
        <begin position="36"/>
        <end position="147"/>
    </location>
</feature>
<evidence type="ECO:0000256" key="1">
    <source>
        <dbReference type="ARBA" id="ARBA00005801"/>
    </source>
</evidence>
<dbReference type="AlphaFoldDB" id="A0A2W5KH12"/>
<evidence type="ECO:0000259" key="3">
    <source>
        <dbReference type="Pfam" id="PF01478"/>
    </source>
</evidence>
<proteinExistence type="inferred from homology"/>
<name>A0A2W5KH12_ANCNO</name>
<dbReference type="GO" id="GO:0004190">
    <property type="term" value="F:aspartic-type endopeptidase activity"/>
    <property type="evidence" value="ECO:0007669"/>
    <property type="project" value="InterPro"/>
</dbReference>
<feature type="transmembrane region" description="Helical" evidence="2">
    <location>
        <begin position="118"/>
        <end position="148"/>
    </location>
</feature>
<evidence type="ECO:0000256" key="2">
    <source>
        <dbReference type="SAM" id="Phobius"/>
    </source>
</evidence>
<comment type="similarity">
    <text evidence="1">Belongs to the peptidase A24 family.</text>
</comment>
<dbReference type="PANTHER" id="PTHR30487">
    <property type="entry name" value="TYPE 4 PREPILIN-LIKE PROTEINS LEADER PEPTIDE-PROCESSING ENZYME"/>
    <property type="match status" value="1"/>
</dbReference>
<feature type="transmembrane region" description="Helical" evidence="2">
    <location>
        <begin position="80"/>
        <end position="98"/>
    </location>
</feature>
<dbReference type="EMBL" id="QFPN01000006">
    <property type="protein sequence ID" value="PZQ14145.1"/>
    <property type="molecule type" value="Genomic_DNA"/>
</dbReference>
<accession>A0A2W5KH12</accession>
<gene>
    <name evidence="4" type="ORF">DI565_11955</name>
</gene>
<comment type="caution">
    <text evidence="4">The sequence shown here is derived from an EMBL/GenBank/DDBJ whole genome shotgun (WGS) entry which is preliminary data.</text>
</comment>
<dbReference type="GO" id="GO:0006465">
    <property type="term" value="P:signal peptide processing"/>
    <property type="evidence" value="ECO:0007669"/>
    <property type="project" value="TreeGrafter"/>
</dbReference>
<protein>
    <recommendedName>
        <fullName evidence="3">Prepilin type IV endopeptidase peptidase domain-containing protein</fullName>
    </recommendedName>
</protein>
<evidence type="ECO:0000313" key="4">
    <source>
        <dbReference type="EMBL" id="PZQ14145.1"/>
    </source>
</evidence>
<organism evidence="4 5">
    <name type="scientific">Ancylobacter novellus</name>
    <name type="common">Thiobacillus novellus</name>
    <dbReference type="NCBI Taxonomy" id="921"/>
    <lineage>
        <taxon>Bacteria</taxon>
        <taxon>Pseudomonadati</taxon>
        <taxon>Pseudomonadota</taxon>
        <taxon>Alphaproteobacteria</taxon>
        <taxon>Hyphomicrobiales</taxon>
        <taxon>Xanthobacteraceae</taxon>
        <taxon>Ancylobacter</taxon>
    </lineage>
</organism>
<dbReference type="Gene3D" id="1.20.120.1220">
    <property type="match status" value="1"/>
</dbReference>
<dbReference type="InterPro" id="IPR050882">
    <property type="entry name" value="Prepilin_peptidase/N-MTase"/>
</dbReference>
<feature type="transmembrane region" description="Helical" evidence="2">
    <location>
        <begin position="155"/>
        <end position="174"/>
    </location>
</feature>
<feature type="transmembrane region" description="Helical" evidence="2">
    <location>
        <begin position="52"/>
        <end position="73"/>
    </location>
</feature>
<dbReference type="InterPro" id="IPR000045">
    <property type="entry name" value="Prepilin_IV_endopep_pep"/>
</dbReference>
<keyword evidence="2" id="KW-1133">Transmembrane helix</keyword>
<keyword evidence="2" id="KW-0472">Membrane</keyword>
<dbReference type="Proteomes" id="UP000249577">
    <property type="component" value="Unassembled WGS sequence"/>
</dbReference>